<dbReference type="PANTHER" id="PTHR46728">
    <property type="entry name" value="AN1-TYPE ZINC FINGER PROTEIN 4"/>
    <property type="match status" value="1"/>
</dbReference>
<dbReference type="SMART" id="SM00154">
    <property type="entry name" value="ZnF_AN1"/>
    <property type="match status" value="1"/>
</dbReference>
<dbReference type="RefSeq" id="XP_002115693.1">
    <property type="nucleotide sequence ID" value="XM_002115657.1"/>
</dbReference>
<protein>
    <recommendedName>
        <fullName evidence="10">AN1-type domain-containing protein</fullName>
    </recommendedName>
</protein>
<evidence type="ECO:0000256" key="1">
    <source>
        <dbReference type="ARBA" id="ARBA00022723"/>
    </source>
</evidence>
<dbReference type="Gene3D" id="4.10.1110.10">
    <property type="entry name" value="AN1-like Zinc finger"/>
    <property type="match status" value="1"/>
</dbReference>
<dbReference type="GeneID" id="6757049"/>
<dbReference type="InterPro" id="IPR000058">
    <property type="entry name" value="Znf_AN1"/>
</dbReference>
<evidence type="ECO:0000256" key="3">
    <source>
        <dbReference type="ARBA" id="ARBA00022833"/>
    </source>
</evidence>
<dbReference type="Pfam" id="PF01428">
    <property type="entry name" value="zf-AN1"/>
    <property type="match status" value="1"/>
</dbReference>
<name>B3S626_TRIAD</name>
<dbReference type="InterPro" id="IPR035896">
    <property type="entry name" value="AN1-like_Znf"/>
</dbReference>
<dbReference type="PhylomeDB" id="B3S626"/>
<keyword evidence="1" id="KW-0479">Metal-binding</keyword>
<dbReference type="Pfam" id="PF00240">
    <property type="entry name" value="ubiquitin"/>
    <property type="match status" value="1"/>
</dbReference>
<dbReference type="InterPro" id="IPR029071">
    <property type="entry name" value="Ubiquitin-like_domsf"/>
</dbReference>
<evidence type="ECO:0000256" key="5">
    <source>
        <dbReference type="SAM" id="MobiDB-lite"/>
    </source>
</evidence>
<dbReference type="SUPFAM" id="SSF54236">
    <property type="entry name" value="Ubiquitin-like"/>
    <property type="match status" value="1"/>
</dbReference>
<evidence type="ECO:0008006" key="10">
    <source>
        <dbReference type="Google" id="ProtNLM"/>
    </source>
</evidence>
<dbReference type="OrthoDB" id="756206at2759"/>
<dbReference type="InParanoid" id="B3S626"/>
<dbReference type="EMBL" id="DS985252">
    <property type="protein sequence ID" value="EDV21545.1"/>
    <property type="molecule type" value="Genomic_DNA"/>
</dbReference>
<keyword evidence="2 4" id="KW-0863">Zinc-finger</keyword>
<keyword evidence="9" id="KW-1185">Reference proteome</keyword>
<feature type="domain" description="AN1-type" evidence="7">
    <location>
        <begin position="346"/>
        <end position="393"/>
    </location>
</feature>
<dbReference type="HOGENOM" id="CLU_556979_0_0_1"/>
<sequence>MELYVETLTGIAFELRVSPYETIIDVKAKIQKFEGIPISQQHLLWKSIELEDDYCLIDYRITNGSTLQLVLSMRCGPINTKRVPHEECSSEVSEYIDLNNKDALLKKLPLTDKPVTYLVFRDGNRLNLYRLFRDESSSNETFSKKSAHGQGLGNKHGSVPVTDSVSENEKTMKKMQALKEKLSSRINRNNITSTQHQVSHEVADNDRKSFSNELSLTKQTKFTSLPPVLRTEKDRKTNKMESRCIARENQVILQTVRGLKDIGLQESQEKNEKNRTQILRESYAKPQSISGSSHIDRAIDSKVLTANVISSKPFHYSFKSSELPNPRNSIEKFEHIRRLPDVTLNNKNVAKCSICNKKLGLSNTFDCRCGRVFCSRHRYAEVHNCSFDYKSDGRKILEERNPTVTAPKLPKI</sequence>
<dbReference type="AlphaFoldDB" id="B3S626"/>
<dbReference type="InterPro" id="IPR019956">
    <property type="entry name" value="Ubiquitin_dom"/>
</dbReference>
<dbReference type="CTD" id="6757049"/>
<dbReference type="PRINTS" id="PR00348">
    <property type="entry name" value="UBIQUITIN"/>
</dbReference>
<gene>
    <name evidence="8" type="ORF">TRIADDRAFT_59653</name>
</gene>
<dbReference type="KEGG" id="tad:TRIADDRAFT_59653"/>
<evidence type="ECO:0000259" key="6">
    <source>
        <dbReference type="PROSITE" id="PS50053"/>
    </source>
</evidence>
<dbReference type="SMART" id="SM00213">
    <property type="entry name" value="UBQ"/>
    <property type="match status" value="1"/>
</dbReference>
<dbReference type="InterPro" id="IPR000626">
    <property type="entry name" value="Ubiquitin-like_dom"/>
</dbReference>
<accession>B3S626</accession>
<evidence type="ECO:0000313" key="8">
    <source>
        <dbReference type="EMBL" id="EDV21545.1"/>
    </source>
</evidence>
<dbReference type="STRING" id="10228.B3S626"/>
<dbReference type="PANTHER" id="PTHR46728:SF1">
    <property type="entry name" value="AN1-TYPE ZINC FINGER PROTEIN 4"/>
    <property type="match status" value="1"/>
</dbReference>
<evidence type="ECO:0000313" key="9">
    <source>
        <dbReference type="Proteomes" id="UP000009022"/>
    </source>
</evidence>
<feature type="region of interest" description="Disordered" evidence="5">
    <location>
        <begin position="142"/>
        <end position="167"/>
    </location>
</feature>
<evidence type="ECO:0000259" key="7">
    <source>
        <dbReference type="PROSITE" id="PS51039"/>
    </source>
</evidence>
<dbReference type="eggNOG" id="KOG0001">
    <property type="taxonomic scope" value="Eukaryota"/>
</dbReference>
<feature type="domain" description="Ubiquitin-like" evidence="6">
    <location>
        <begin position="1"/>
        <end position="76"/>
    </location>
</feature>
<proteinExistence type="predicted"/>
<reference evidence="8 9" key="1">
    <citation type="journal article" date="2008" name="Nature">
        <title>The Trichoplax genome and the nature of placozoans.</title>
        <authorList>
            <person name="Srivastava M."/>
            <person name="Begovic E."/>
            <person name="Chapman J."/>
            <person name="Putnam N.H."/>
            <person name="Hellsten U."/>
            <person name="Kawashima T."/>
            <person name="Kuo A."/>
            <person name="Mitros T."/>
            <person name="Salamov A."/>
            <person name="Carpenter M.L."/>
            <person name="Signorovitch A.Y."/>
            <person name="Moreno M.A."/>
            <person name="Kamm K."/>
            <person name="Grimwood J."/>
            <person name="Schmutz J."/>
            <person name="Shapiro H."/>
            <person name="Grigoriev I.V."/>
            <person name="Buss L.W."/>
            <person name="Schierwater B."/>
            <person name="Dellaporta S.L."/>
            <person name="Rokhsar D.S."/>
        </authorList>
    </citation>
    <scope>NUCLEOTIDE SEQUENCE [LARGE SCALE GENOMIC DNA]</scope>
    <source>
        <strain evidence="8 9">Grell-BS-1999</strain>
    </source>
</reference>
<evidence type="ECO:0000256" key="4">
    <source>
        <dbReference type="PROSITE-ProRule" id="PRU00449"/>
    </source>
</evidence>
<dbReference type="InterPro" id="IPR053061">
    <property type="entry name" value="AN1-type_zinc_finger"/>
</dbReference>
<dbReference type="OMA" id="TEHRCRC"/>
<organism evidence="8 9">
    <name type="scientific">Trichoplax adhaerens</name>
    <name type="common">Trichoplax reptans</name>
    <dbReference type="NCBI Taxonomy" id="10228"/>
    <lineage>
        <taxon>Eukaryota</taxon>
        <taxon>Metazoa</taxon>
        <taxon>Placozoa</taxon>
        <taxon>Uniplacotomia</taxon>
        <taxon>Trichoplacea</taxon>
        <taxon>Trichoplacidae</taxon>
        <taxon>Trichoplax</taxon>
    </lineage>
</organism>
<dbReference type="Gene3D" id="3.10.20.90">
    <property type="entry name" value="Phosphatidylinositol 3-kinase Catalytic Subunit, Chain A, domain 1"/>
    <property type="match status" value="1"/>
</dbReference>
<dbReference type="SUPFAM" id="SSF118310">
    <property type="entry name" value="AN1-like Zinc finger"/>
    <property type="match status" value="1"/>
</dbReference>
<dbReference type="Proteomes" id="UP000009022">
    <property type="component" value="Unassembled WGS sequence"/>
</dbReference>
<dbReference type="GO" id="GO:0008270">
    <property type="term" value="F:zinc ion binding"/>
    <property type="evidence" value="ECO:0007669"/>
    <property type="project" value="UniProtKB-KW"/>
</dbReference>
<dbReference type="eggNOG" id="KOG3173">
    <property type="taxonomic scope" value="Eukaryota"/>
</dbReference>
<dbReference type="PROSITE" id="PS50053">
    <property type="entry name" value="UBIQUITIN_2"/>
    <property type="match status" value="1"/>
</dbReference>
<dbReference type="PROSITE" id="PS51039">
    <property type="entry name" value="ZF_AN1"/>
    <property type="match status" value="1"/>
</dbReference>
<evidence type="ECO:0000256" key="2">
    <source>
        <dbReference type="ARBA" id="ARBA00022771"/>
    </source>
</evidence>
<dbReference type="CDD" id="cd01802">
    <property type="entry name" value="Ubl_ZFAND4"/>
    <property type="match status" value="1"/>
</dbReference>
<keyword evidence="3" id="KW-0862">Zinc</keyword>